<gene>
    <name evidence="8" type="ORF">GIB67_023293</name>
</gene>
<evidence type="ECO:0000256" key="5">
    <source>
        <dbReference type="ARBA" id="ARBA00023470"/>
    </source>
</evidence>
<dbReference type="PRINTS" id="PR00800">
    <property type="entry name" value="YHDCRBOXLASE"/>
</dbReference>
<evidence type="ECO:0000256" key="3">
    <source>
        <dbReference type="ARBA" id="ARBA00022898"/>
    </source>
</evidence>
<dbReference type="Gene3D" id="3.40.640.10">
    <property type="entry name" value="Type I PLP-dependent aspartate aminotransferase-like (Major domain)"/>
    <property type="match status" value="1"/>
</dbReference>
<dbReference type="OrthoDB" id="639767at2759"/>
<evidence type="ECO:0000256" key="4">
    <source>
        <dbReference type="ARBA" id="ARBA00023239"/>
    </source>
</evidence>
<evidence type="ECO:0000313" key="8">
    <source>
        <dbReference type="EMBL" id="KAF6141538.1"/>
    </source>
</evidence>
<dbReference type="InterPro" id="IPR015421">
    <property type="entry name" value="PyrdxlP-dep_Trfase_major"/>
</dbReference>
<sequence length="278" mass="30972">MDSLPTEIFNPLELNSFVGESHAVLDFLSDYCKDVESYPAQSQVIPGFLKKGCPDYAPNSLELLESILDDVCNNIIPGLSLPYEIFNPLKLDSFFGESHALPQSYMLLEMVEVLYMVALVRPITTLSSAEFALSPSDVRMAMKQDLTNGLFPLFLCATIDTTAAGAVNPLIGLGLVARDYGMWLHVDAAYAGSACISPKFRPYLDGVELCDSISMNPHKWFLTNMDCCCLWLTDRRSLIESLSTNPEFLKNKASESHDAVDFMDRQLALSRRFRSIKL</sequence>
<dbReference type="PANTHER" id="PTHR11999">
    <property type="entry name" value="GROUP II PYRIDOXAL-5-PHOSPHATE DECARBOXYLASE"/>
    <property type="match status" value="1"/>
</dbReference>
<evidence type="ECO:0000313" key="9">
    <source>
        <dbReference type="Proteomes" id="UP000541444"/>
    </source>
</evidence>
<dbReference type="GO" id="GO:0019752">
    <property type="term" value="P:carboxylic acid metabolic process"/>
    <property type="evidence" value="ECO:0007669"/>
    <property type="project" value="InterPro"/>
</dbReference>
<keyword evidence="3 6" id="KW-0663">Pyridoxal phosphate</keyword>
<name>A0A7J7LG44_9MAGN</name>
<dbReference type="SUPFAM" id="SSF53383">
    <property type="entry name" value="PLP-dependent transferases"/>
    <property type="match status" value="1"/>
</dbReference>
<dbReference type="InterPro" id="IPR010977">
    <property type="entry name" value="Aromatic_deC"/>
</dbReference>
<evidence type="ECO:0000256" key="7">
    <source>
        <dbReference type="RuleBase" id="RU000382"/>
    </source>
</evidence>
<organism evidence="8 9">
    <name type="scientific">Kingdonia uniflora</name>
    <dbReference type="NCBI Taxonomy" id="39325"/>
    <lineage>
        <taxon>Eukaryota</taxon>
        <taxon>Viridiplantae</taxon>
        <taxon>Streptophyta</taxon>
        <taxon>Embryophyta</taxon>
        <taxon>Tracheophyta</taxon>
        <taxon>Spermatophyta</taxon>
        <taxon>Magnoliopsida</taxon>
        <taxon>Ranunculales</taxon>
        <taxon>Circaeasteraceae</taxon>
        <taxon>Kingdonia</taxon>
    </lineage>
</organism>
<dbReference type="GO" id="GO:0006520">
    <property type="term" value="P:amino acid metabolic process"/>
    <property type="evidence" value="ECO:0007669"/>
    <property type="project" value="InterPro"/>
</dbReference>
<accession>A0A7J7LG44</accession>
<keyword evidence="4 7" id="KW-0456">Lyase</keyword>
<proteinExistence type="inferred from homology"/>
<dbReference type="GO" id="GO:0004837">
    <property type="term" value="F:tyrosine decarboxylase activity"/>
    <property type="evidence" value="ECO:0007669"/>
    <property type="project" value="UniProtKB-EC"/>
</dbReference>
<dbReference type="InterPro" id="IPR015424">
    <property type="entry name" value="PyrdxlP-dep_Trfase"/>
</dbReference>
<dbReference type="Pfam" id="PF00282">
    <property type="entry name" value="Pyridoxal_deC"/>
    <property type="match status" value="1"/>
</dbReference>
<evidence type="ECO:0000256" key="1">
    <source>
        <dbReference type="ARBA" id="ARBA00001933"/>
    </source>
</evidence>
<dbReference type="PANTHER" id="PTHR11999:SF169">
    <property type="entry name" value="TYROSINE DECARBOXYLASE 1-LIKE"/>
    <property type="match status" value="1"/>
</dbReference>
<dbReference type="Gene3D" id="1.20.1340.10">
    <property type="entry name" value="dopa decarboxylase, N-terminal domain"/>
    <property type="match status" value="1"/>
</dbReference>
<keyword evidence="2" id="KW-0210">Decarboxylase</keyword>
<protein>
    <recommendedName>
        <fullName evidence="5">tyrosine decarboxylase</fullName>
        <ecNumber evidence="5">4.1.1.25</ecNumber>
    </recommendedName>
</protein>
<dbReference type="EC" id="4.1.1.25" evidence="5"/>
<reference evidence="8 9" key="1">
    <citation type="journal article" date="2020" name="IScience">
        <title>Genome Sequencing of the Endangered Kingdonia uniflora (Circaeasteraceae, Ranunculales) Reveals Potential Mechanisms of Evolutionary Specialization.</title>
        <authorList>
            <person name="Sun Y."/>
            <person name="Deng T."/>
            <person name="Zhang A."/>
            <person name="Moore M.J."/>
            <person name="Landis J.B."/>
            <person name="Lin N."/>
            <person name="Zhang H."/>
            <person name="Zhang X."/>
            <person name="Huang J."/>
            <person name="Zhang X."/>
            <person name="Sun H."/>
            <person name="Wang H."/>
        </authorList>
    </citation>
    <scope>NUCLEOTIDE SEQUENCE [LARGE SCALE GENOMIC DNA]</scope>
    <source>
        <strain evidence="8">TB1705</strain>
        <tissue evidence="8">Leaf</tissue>
    </source>
</reference>
<dbReference type="AlphaFoldDB" id="A0A7J7LG44"/>
<feature type="modified residue" description="N6-(pyridoxal phosphate)lysine" evidence="6">
    <location>
        <position position="219"/>
    </location>
</feature>
<dbReference type="GO" id="GO:0005737">
    <property type="term" value="C:cytoplasm"/>
    <property type="evidence" value="ECO:0007669"/>
    <property type="project" value="TreeGrafter"/>
</dbReference>
<evidence type="ECO:0000256" key="2">
    <source>
        <dbReference type="ARBA" id="ARBA00022793"/>
    </source>
</evidence>
<dbReference type="EMBL" id="JACGCM010002314">
    <property type="protein sequence ID" value="KAF6141538.1"/>
    <property type="molecule type" value="Genomic_DNA"/>
</dbReference>
<dbReference type="GO" id="GO:0030170">
    <property type="term" value="F:pyridoxal phosphate binding"/>
    <property type="evidence" value="ECO:0007669"/>
    <property type="project" value="InterPro"/>
</dbReference>
<comment type="similarity">
    <text evidence="7">Belongs to the group II decarboxylase family.</text>
</comment>
<dbReference type="InterPro" id="IPR002129">
    <property type="entry name" value="PyrdxlP-dep_de-COase"/>
</dbReference>
<evidence type="ECO:0000256" key="6">
    <source>
        <dbReference type="PIRSR" id="PIRSR602129-50"/>
    </source>
</evidence>
<comment type="caution">
    <text evidence="8">The sequence shown here is derived from an EMBL/GenBank/DDBJ whole genome shotgun (WGS) entry which is preliminary data.</text>
</comment>
<comment type="cofactor">
    <cofactor evidence="1 6 7">
        <name>pyridoxal 5'-phosphate</name>
        <dbReference type="ChEBI" id="CHEBI:597326"/>
    </cofactor>
</comment>
<dbReference type="Proteomes" id="UP000541444">
    <property type="component" value="Unassembled WGS sequence"/>
</dbReference>
<keyword evidence="9" id="KW-1185">Reference proteome</keyword>